<dbReference type="GO" id="GO:0072331">
    <property type="term" value="P:signal transduction by p53 class mediator"/>
    <property type="evidence" value="ECO:0007669"/>
    <property type="project" value="InterPro"/>
</dbReference>
<dbReference type="Proteomes" id="UP000515159">
    <property type="component" value="Chromosome 7"/>
</dbReference>
<dbReference type="Gene3D" id="4.10.365.10">
    <property type="entry name" value="p27"/>
    <property type="match status" value="1"/>
</dbReference>
<gene>
    <name evidence="5" type="primary">LOC117363998</name>
</gene>
<evidence type="ECO:0000256" key="2">
    <source>
        <dbReference type="ARBA" id="ARBA00023013"/>
    </source>
</evidence>
<sequence length="133" mass="14556">MILRNTFDPVGGALVEFLSPRSPGCRGALGPPMSARRNLFGPVDHEQLQRDFQQQLRGSLEAARRKWSFDFARDLPSEGALEWEPLGCQEVPAFYRSQALGPGPAQCVPVAACEKGRSVRKRRALSGVGGLLH</sequence>
<comment type="similarity">
    <text evidence="1">Belongs to the CDI family.</text>
</comment>
<dbReference type="InParanoid" id="A0A6P8RSL4"/>
<dbReference type="InterPro" id="IPR029841">
    <property type="entry name" value="CDKN1A"/>
</dbReference>
<dbReference type="PANTHER" id="PTHR46778">
    <property type="entry name" value="CYCLIN-DEPENDENT KINASE INHIBITOR 1-RELATED"/>
    <property type="match status" value="1"/>
</dbReference>
<dbReference type="AlphaFoldDB" id="A0A6P8RSL4"/>
<accession>A0A6P8RSL4</accession>
<protein>
    <submittedName>
        <fullName evidence="5">Cyclin-dependent kinase inhibitor 1B-like isoform X1</fullName>
    </submittedName>
</protein>
<dbReference type="RefSeq" id="XP_033808575.1">
    <property type="nucleotide sequence ID" value="XM_033952684.1"/>
</dbReference>
<evidence type="ECO:0000256" key="1">
    <source>
        <dbReference type="ARBA" id="ARBA00006726"/>
    </source>
</evidence>
<dbReference type="KEGG" id="gsh:117363998"/>
<dbReference type="Pfam" id="PF02234">
    <property type="entry name" value="CDI"/>
    <property type="match status" value="1"/>
</dbReference>
<dbReference type="GeneID" id="117363998"/>
<dbReference type="OrthoDB" id="9940972at2759"/>
<keyword evidence="4" id="KW-1185">Reference proteome</keyword>
<evidence type="ECO:0000313" key="5">
    <source>
        <dbReference type="RefSeq" id="XP_033808575.1"/>
    </source>
</evidence>
<evidence type="ECO:0000313" key="4">
    <source>
        <dbReference type="Proteomes" id="UP000515159"/>
    </source>
</evidence>
<dbReference type="InterPro" id="IPR003175">
    <property type="entry name" value="CDI_dom"/>
</dbReference>
<dbReference type="GO" id="GO:0004861">
    <property type="term" value="F:cyclin-dependent protein serine/threonine kinase inhibitor activity"/>
    <property type="evidence" value="ECO:0007669"/>
    <property type="project" value="InterPro"/>
</dbReference>
<proteinExistence type="inferred from homology"/>
<name>A0A6P8RSL4_GEOSA</name>
<dbReference type="GO" id="GO:0005634">
    <property type="term" value="C:nucleus"/>
    <property type="evidence" value="ECO:0007669"/>
    <property type="project" value="InterPro"/>
</dbReference>
<dbReference type="GO" id="GO:0007346">
    <property type="term" value="P:regulation of mitotic cell cycle"/>
    <property type="evidence" value="ECO:0007669"/>
    <property type="project" value="InterPro"/>
</dbReference>
<keyword evidence="2 5" id="KW-0649">Protein kinase inhibitor</keyword>
<feature type="domain" description="Cyclin-dependent kinase inhibitor" evidence="3">
    <location>
        <begin position="38"/>
        <end position="86"/>
    </location>
</feature>
<dbReference type="InterPro" id="IPR044898">
    <property type="entry name" value="CDI_dom_sf"/>
</dbReference>
<organism evidence="4 5">
    <name type="scientific">Geotrypetes seraphini</name>
    <name type="common">Gaboon caecilian</name>
    <name type="synonym">Caecilia seraphini</name>
    <dbReference type="NCBI Taxonomy" id="260995"/>
    <lineage>
        <taxon>Eukaryota</taxon>
        <taxon>Metazoa</taxon>
        <taxon>Chordata</taxon>
        <taxon>Craniata</taxon>
        <taxon>Vertebrata</taxon>
        <taxon>Euteleostomi</taxon>
        <taxon>Amphibia</taxon>
        <taxon>Gymnophiona</taxon>
        <taxon>Geotrypetes</taxon>
    </lineage>
</organism>
<reference evidence="5" key="1">
    <citation type="submission" date="2025-08" db="UniProtKB">
        <authorList>
            <consortium name="RefSeq"/>
        </authorList>
    </citation>
    <scope>IDENTIFICATION</scope>
</reference>
<evidence type="ECO:0000259" key="3">
    <source>
        <dbReference type="Pfam" id="PF02234"/>
    </source>
</evidence>